<dbReference type="EMBL" id="JAAQTL010000001">
    <property type="protein sequence ID" value="NID16313.1"/>
    <property type="molecule type" value="Genomic_DNA"/>
</dbReference>
<dbReference type="InterPro" id="IPR000772">
    <property type="entry name" value="Ricin_B_lectin"/>
</dbReference>
<evidence type="ECO:0000313" key="4">
    <source>
        <dbReference type="Proteomes" id="UP000518878"/>
    </source>
</evidence>
<evidence type="ECO:0000256" key="1">
    <source>
        <dbReference type="SAM" id="SignalP"/>
    </source>
</evidence>
<dbReference type="CDD" id="cd23423">
    <property type="entry name" value="beta-trefoil_Ricin_hemolysin"/>
    <property type="match status" value="1"/>
</dbReference>
<feature type="chain" id="PRO_5031573866" evidence="1">
    <location>
        <begin position="21"/>
        <end position="649"/>
    </location>
</feature>
<dbReference type="AlphaFoldDB" id="A0A7X5QVS2"/>
<dbReference type="Gene3D" id="2.80.10.50">
    <property type="match status" value="1"/>
</dbReference>
<dbReference type="PROSITE" id="PS50231">
    <property type="entry name" value="RICIN_B_LECTIN"/>
    <property type="match status" value="1"/>
</dbReference>
<evidence type="ECO:0000313" key="3">
    <source>
        <dbReference type="EMBL" id="NID16313.1"/>
    </source>
</evidence>
<dbReference type="GO" id="GO:0030246">
    <property type="term" value="F:carbohydrate binding"/>
    <property type="evidence" value="ECO:0007669"/>
    <property type="project" value="UniProtKB-KW"/>
</dbReference>
<dbReference type="Proteomes" id="UP000518878">
    <property type="component" value="Unassembled WGS sequence"/>
</dbReference>
<evidence type="ECO:0000259" key="2">
    <source>
        <dbReference type="SMART" id="SM00458"/>
    </source>
</evidence>
<name>A0A7X5QVS2_9GAMM</name>
<reference evidence="3 4" key="1">
    <citation type="journal article" date="2006" name="Int. J. Syst. Evol. Microbiol.">
        <title>Dyella yeojuensis sp. nov., isolated from greenhouse soil in Korea.</title>
        <authorList>
            <person name="Kim B.Y."/>
            <person name="Weon H.Y."/>
            <person name="Lee K.H."/>
            <person name="Seok S.J."/>
            <person name="Kwon S.W."/>
            <person name="Go S.J."/>
            <person name="Stackebrandt E."/>
        </authorList>
    </citation>
    <scope>NUCLEOTIDE SEQUENCE [LARGE SCALE GENOMIC DNA]</scope>
    <source>
        <strain evidence="3 4">DSM 17673</strain>
    </source>
</reference>
<protein>
    <submittedName>
        <fullName evidence="3">Ricin-type beta-trefoil lectin domain protein</fullName>
    </submittedName>
</protein>
<feature type="signal peptide" evidence="1">
    <location>
        <begin position="1"/>
        <end position="20"/>
    </location>
</feature>
<organism evidence="3 4">
    <name type="scientific">Luteibacter yeojuensis</name>
    <dbReference type="NCBI Taxonomy" id="345309"/>
    <lineage>
        <taxon>Bacteria</taxon>
        <taxon>Pseudomonadati</taxon>
        <taxon>Pseudomonadota</taxon>
        <taxon>Gammaproteobacteria</taxon>
        <taxon>Lysobacterales</taxon>
        <taxon>Rhodanobacteraceae</taxon>
        <taxon>Luteibacter</taxon>
    </lineage>
</organism>
<comment type="caution">
    <text evidence="3">The sequence shown here is derived from an EMBL/GenBank/DDBJ whole genome shotgun (WGS) entry which is preliminary data.</text>
</comment>
<accession>A0A7X5QVS2</accession>
<dbReference type="RefSeq" id="WP_166699960.1">
    <property type="nucleotide sequence ID" value="NZ_JAAQTL010000001.1"/>
</dbReference>
<dbReference type="SMART" id="SM00458">
    <property type="entry name" value="RICIN"/>
    <property type="match status" value="1"/>
</dbReference>
<proteinExistence type="predicted"/>
<dbReference type="SUPFAM" id="SSF50370">
    <property type="entry name" value="Ricin B-like lectins"/>
    <property type="match status" value="1"/>
</dbReference>
<dbReference type="Pfam" id="PF00652">
    <property type="entry name" value="Ricin_B_lectin"/>
    <property type="match status" value="1"/>
</dbReference>
<gene>
    <name evidence="3" type="ORF">HBF32_12660</name>
</gene>
<keyword evidence="3" id="KW-0430">Lectin</keyword>
<keyword evidence="4" id="KW-1185">Reference proteome</keyword>
<dbReference type="InterPro" id="IPR035992">
    <property type="entry name" value="Ricin_B-like_lectins"/>
</dbReference>
<feature type="domain" description="Ricin B lectin" evidence="2">
    <location>
        <begin position="469"/>
        <end position="604"/>
    </location>
</feature>
<keyword evidence="1" id="KW-0732">Signal</keyword>
<sequence>MQLRYLVLSLAIATTGLSFPTDGSAIPALPQPHELSAVLAAPHIDMQGARPPSTPGAMNVTWVQRGELSSLDVRNRVSDELGRGHAILVTGPRPEDDEEDGESAIFGYRASGESSLYWRSPQGQLEVITVGAELPLDEAGAAFRAWLEARRNTRRAAVAPWQPVIAGRSLGTARSLGVARSAQAPSAGYVPRIEIIEDRTFAGGRAIRHRIVVLRDVDASTDDKVVIVTAEADQAPSKNGALWNGKFLSQGKGYQLFIPDRYVLTTQLAGVGATVPLTLENYEPKTDGASERNIQETVTVRTTTSAGANFEILNGLEKNDAPHLGKIALDFRYEKERVEETSVSMTLKDYSVEALTRVREHTRTVDWVFPLAQDIASKIDYFEDGHNIHGALNSTTRMTPMMRRANLRGVSVWRIPGSYEGRLDVTTQATVALRVYDSLAETVDRGPDAGARVAFNSRIDLGSPHLTRQPTVRLQSLQGSGKCLSQPDPKAPALVLETCEKGTGGKAQHWYLELDNTYRNRGSRQCLTTDPADGRMFAASCDGAPLTQQWKWLADRIHSLYMGGGTWRLHVRDGGTLSAKFDPARHQPLVSNQYHSLLRPWSSYPNKPSRGDVIPNLGGVSPQIPESYLGFGAVGVDERWQPLPLREGL</sequence>